<evidence type="ECO:0000256" key="1">
    <source>
        <dbReference type="SAM" id="SignalP"/>
    </source>
</evidence>
<dbReference type="RefSeq" id="WP_190578211.1">
    <property type="nucleotide sequence ID" value="NZ_CAWPQU010000006.1"/>
</dbReference>
<keyword evidence="1" id="KW-0732">Signal</keyword>
<dbReference type="PROSITE" id="PS51257">
    <property type="entry name" value="PROKAR_LIPOPROTEIN"/>
    <property type="match status" value="1"/>
</dbReference>
<organism evidence="2 3">
    <name type="scientific">Phormidium tenue FACHB-1050</name>
    <dbReference type="NCBI Taxonomy" id="2692857"/>
    <lineage>
        <taxon>Bacteria</taxon>
        <taxon>Bacillati</taxon>
        <taxon>Cyanobacteriota</taxon>
        <taxon>Cyanophyceae</taxon>
        <taxon>Oscillatoriophycideae</taxon>
        <taxon>Oscillatoriales</taxon>
        <taxon>Oscillatoriaceae</taxon>
        <taxon>Phormidium</taxon>
    </lineage>
</organism>
<accession>A0ABR8C9C2</accession>
<protein>
    <recommendedName>
        <fullName evidence="4">Tetratricopeptide repeat protein</fullName>
    </recommendedName>
</protein>
<feature type="chain" id="PRO_5047209755" description="Tetratricopeptide repeat protein" evidence="1">
    <location>
        <begin position="27"/>
        <end position="188"/>
    </location>
</feature>
<dbReference type="Proteomes" id="UP000618445">
    <property type="component" value="Unassembled WGS sequence"/>
</dbReference>
<sequence length="188" mass="20850">MTFSKIKLFGFLALSCSIAACGQAQASTLPKQFSAVIAQAVIEPKAELITSEKTKQQSGSGLSPEQVRKMLEASPYGYAIMTYWIEGDKSLKMGQFNEAIEQFQKALAASKVWRKPRFTVEQNLLVRQCAIAGSEASLVGAIAARDYYKKNNRKMSAIDEALKIYQRERKSSWDRAIAENPRLESGCP</sequence>
<evidence type="ECO:0000313" key="3">
    <source>
        <dbReference type="Proteomes" id="UP000618445"/>
    </source>
</evidence>
<comment type="caution">
    <text evidence="2">The sequence shown here is derived from an EMBL/GenBank/DDBJ whole genome shotgun (WGS) entry which is preliminary data.</text>
</comment>
<proteinExistence type="predicted"/>
<name>A0ABR8C9C2_9CYAN</name>
<dbReference type="EMBL" id="JACJQY010000014">
    <property type="protein sequence ID" value="MBD2317373.1"/>
    <property type="molecule type" value="Genomic_DNA"/>
</dbReference>
<gene>
    <name evidence="2" type="ORF">H6G05_11025</name>
</gene>
<evidence type="ECO:0008006" key="4">
    <source>
        <dbReference type="Google" id="ProtNLM"/>
    </source>
</evidence>
<feature type="signal peptide" evidence="1">
    <location>
        <begin position="1"/>
        <end position="26"/>
    </location>
</feature>
<keyword evidence="3" id="KW-1185">Reference proteome</keyword>
<reference evidence="2 3" key="1">
    <citation type="journal article" date="2020" name="ISME J.">
        <title>Comparative genomics reveals insights into cyanobacterial evolution and habitat adaptation.</title>
        <authorList>
            <person name="Chen M.Y."/>
            <person name="Teng W.K."/>
            <person name="Zhao L."/>
            <person name="Hu C.X."/>
            <person name="Zhou Y.K."/>
            <person name="Han B.P."/>
            <person name="Song L.R."/>
            <person name="Shu W.S."/>
        </authorList>
    </citation>
    <scope>NUCLEOTIDE SEQUENCE [LARGE SCALE GENOMIC DNA]</scope>
    <source>
        <strain evidence="2 3">FACHB-1050</strain>
    </source>
</reference>
<evidence type="ECO:0000313" key="2">
    <source>
        <dbReference type="EMBL" id="MBD2317373.1"/>
    </source>
</evidence>